<dbReference type="Pfam" id="PF13145">
    <property type="entry name" value="Rotamase_2"/>
    <property type="match status" value="1"/>
</dbReference>
<sequence>MERGVLAACCLVGVAAALGCRGREEDRPGEPIVATVGTATITAAQYKARLDEQAPFIRARYTTLERKQEFLNGLIQFEVLAQEAQRRGLDKDPEVQEALRKLIVQRMIRQVTEELKPPSETEVRQYYDEHRSEFVRPEQVRLNHVFLASAQGDARRAQVKAEALALVARARAQQAELRQRGFEELARERSDDATSKQMGGDLGPRTAEELTQAWGAALAQAAFALQAPNELGPLVETEKGFHLVMLRLRQAGLHHSLESVKERIGSRLLAERRTQALEALVKQLRERVPIHIEESVLDGVQPAAATAP</sequence>
<dbReference type="SUPFAM" id="SSF54534">
    <property type="entry name" value="FKBP-like"/>
    <property type="match status" value="1"/>
</dbReference>
<evidence type="ECO:0000313" key="4">
    <source>
        <dbReference type="EMBL" id="MDC0712261.1"/>
    </source>
</evidence>
<dbReference type="Gene3D" id="1.10.8.1040">
    <property type="match status" value="1"/>
</dbReference>
<dbReference type="SUPFAM" id="SSF109998">
    <property type="entry name" value="Triger factor/SurA peptide-binding domain-like"/>
    <property type="match status" value="1"/>
</dbReference>
<dbReference type="Gene3D" id="3.10.50.40">
    <property type="match status" value="1"/>
</dbReference>
<keyword evidence="5" id="KW-1185">Reference proteome</keyword>
<accession>A0ABT5DIU0</accession>
<dbReference type="InterPro" id="IPR050245">
    <property type="entry name" value="PrsA_foldase"/>
</dbReference>
<evidence type="ECO:0000256" key="2">
    <source>
        <dbReference type="SAM" id="MobiDB-lite"/>
    </source>
</evidence>
<dbReference type="PROSITE" id="PS51257">
    <property type="entry name" value="PROKAR_LIPOPROTEIN"/>
    <property type="match status" value="1"/>
</dbReference>
<protein>
    <submittedName>
        <fullName evidence="4">Peptidyl-prolyl cis-trans isomerase</fullName>
    </submittedName>
</protein>
<proteinExistence type="predicted"/>
<keyword evidence="1 4" id="KW-0413">Isomerase</keyword>
<dbReference type="InterPro" id="IPR023058">
    <property type="entry name" value="PPIase_PpiC_CS"/>
</dbReference>
<gene>
    <name evidence="4" type="ORF">POL68_27590</name>
</gene>
<dbReference type="GO" id="GO:0016853">
    <property type="term" value="F:isomerase activity"/>
    <property type="evidence" value="ECO:0007669"/>
    <property type="project" value="UniProtKB-KW"/>
</dbReference>
<dbReference type="InterPro" id="IPR046357">
    <property type="entry name" value="PPIase_dom_sf"/>
</dbReference>
<dbReference type="RefSeq" id="WP_272142337.1">
    <property type="nucleotide sequence ID" value="NZ_JAQNDM010000002.1"/>
</dbReference>
<keyword evidence="1" id="KW-0697">Rotamase</keyword>
<dbReference type="PROSITE" id="PS01096">
    <property type="entry name" value="PPIC_PPIASE_1"/>
    <property type="match status" value="1"/>
</dbReference>
<comment type="caution">
    <text evidence="4">The sequence shown here is derived from an EMBL/GenBank/DDBJ whole genome shotgun (WGS) entry which is preliminary data.</text>
</comment>
<evidence type="ECO:0000256" key="1">
    <source>
        <dbReference type="PROSITE-ProRule" id="PRU00278"/>
    </source>
</evidence>
<dbReference type="InterPro" id="IPR027304">
    <property type="entry name" value="Trigger_fact/SurA_dom_sf"/>
</dbReference>
<feature type="region of interest" description="Disordered" evidence="2">
    <location>
        <begin position="184"/>
        <end position="203"/>
    </location>
</feature>
<feature type="domain" description="PpiC" evidence="3">
    <location>
        <begin position="137"/>
        <end position="248"/>
    </location>
</feature>
<dbReference type="PANTHER" id="PTHR47245">
    <property type="entry name" value="PEPTIDYLPROLYL ISOMERASE"/>
    <property type="match status" value="1"/>
</dbReference>
<dbReference type="Pfam" id="PF13624">
    <property type="entry name" value="SurA_N_3"/>
    <property type="match status" value="1"/>
</dbReference>
<dbReference type="PROSITE" id="PS50198">
    <property type="entry name" value="PPIC_PPIASE_2"/>
    <property type="match status" value="1"/>
</dbReference>
<dbReference type="PANTHER" id="PTHR47245:SF2">
    <property type="entry name" value="PEPTIDYL-PROLYL CIS-TRANS ISOMERASE HP_0175-RELATED"/>
    <property type="match status" value="1"/>
</dbReference>
<dbReference type="EMBL" id="JAQNDM010000002">
    <property type="protein sequence ID" value="MDC0712261.1"/>
    <property type="molecule type" value="Genomic_DNA"/>
</dbReference>
<dbReference type="Proteomes" id="UP001221838">
    <property type="component" value="Unassembled WGS sequence"/>
</dbReference>
<evidence type="ECO:0000259" key="3">
    <source>
        <dbReference type="PROSITE" id="PS50198"/>
    </source>
</evidence>
<organism evidence="4 5">
    <name type="scientific">Stigmatella ashevillensis</name>
    <dbReference type="NCBI Taxonomy" id="2995309"/>
    <lineage>
        <taxon>Bacteria</taxon>
        <taxon>Pseudomonadati</taxon>
        <taxon>Myxococcota</taxon>
        <taxon>Myxococcia</taxon>
        <taxon>Myxococcales</taxon>
        <taxon>Cystobacterineae</taxon>
        <taxon>Archangiaceae</taxon>
        <taxon>Stigmatella</taxon>
    </lineage>
</organism>
<name>A0ABT5DIU0_9BACT</name>
<dbReference type="InterPro" id="IPR000297">
    <property type="entry name" value="PPIase_PpiC"/>
</dbReference>
<evidence type="ECO:0000313" key="5">
    <source>
        <dbReference type="Proteomes" id="UP001221838"/>
    </source>
</evidence>
<feature type="compositionally biased region" description="Basic and acidic residues" evidence="2">
    <location>
        <begin position="184"/>
        <end position="194"/>
    </location>
</feature>
<reference evidence="4 5" key="1">
    <citation type="submission" date="2022-11" db="EMBL/GenBank/DDBJ databases">
        <title>Minimal conservation of predation-associated metabolite biosynthetic gene clusters underscores biosynthetic potential of Myxococcota including descriptions for ten novel species: Archangium lansinium sp. nov., Myxococcus landrumus sp. nov., Nannocystis bai.</title>
        <authorList>
            <person name="Ahearne A."/>
            <person name="Stevens C."/>
            <person name="Dowd S."/>
        </authorList>
    </citation>
    <scope>NUCLEOTIDE SEQUENCE [LARGE SCALE GENOMIC DNA]</scope>
    <source>
        <strain evidence="4 5">NCWAL01</strain>
    </source>
</reference>